<dbReference type="EMBL" id="LAZR01011974">
    <property type="protein sequence ID" value="KKM49755.1"/>
    <property type="molecule type" value="Genomic_DNA"/>
</dbReference>
<proteinExistence type="predicted"/>
<sequence length="45" mass="5473">MSIFCLYYNLLFIFVKPNICENSMSSKSYDKNYRDMIRQVKDIKI</sequence>
<dbReference type="AlphaFoldDB" id="A0A0F9L514"/>
<gene>
    <name evidence="1" type="ORF">LCGC14_1556650</name>
</gene>
<reference evidence="1" key="1">
    <citation type="journal article" date="2015" name="Nature">
        <title>Complex archaea that bridge the gap between prokaryotes and eukaryotes.</title>
        <authorList>
            <person name="Spang A."/>
            <person name="Saw J.H."/>
            <person name="Jorgensen S.L."/>
            <person name="Zaremba-Niedzwiedzka K."/>
            <person name="Martijn J."/>
            <person name="Lind A.E."/>
            <person name="van Eijk R."/>
            <person name="Schleper C."/>
            <person name="Guy L."/>
            <person name="Ettema T.J."/>
        </authorList>
    </citation>
    <scope>NUCLEOTIDE SEQUENCE</scope>
</reference>
<protein>
    <submittedName>
        <fullName evidence="1">Uncharacterized protein</fullName>
    </submittedName>
</protein>
<organism evidence="1">
    <name type="scientific">marine sediment metagenome</name>
    <dbReference type="NCBI Taxonomy" id="412755"/>
    <lineage>
        <taxon>unclassified sequences</taxon>
        <taxon>metagenomes</taxon>
        <taxon>ecological metagenomes</taxon>
    </lineage>
</organism>
<comment type="caution">
    <text evidence="1">The sequence shown here is derived from an EMBL/GenBank/DDBJ whole genome shotgun (WGS) entry which is preliminary data.</text>
</comment>
<accession>A0A0F9L514</accession>
<name>A0A0F9L514_9ZZZZ</name>
<evidence type="ECO:0000313" key="1">
    <source>
        <dbReference type="EMBL" id="KKM49755.1"/>
    </source>
</evidence>